<evidence type="ECO:0000256" key="1">
    <source>
        <dbReference type="SAM" id="SignalP"/>
    </source>
</evidence>
<organism evidence="2 3">
    <name type="scientific">Pusillimonas noertemannii</name>
    <dbReference type="NCBI Taxonomy" id="305977"/>
    <lineage>
        <taxon>Bacteria</taxon>
        <taxon>Pseudomonadati</taxon>
        <taxon>Pseudomonadota</taxon>
        <taxon>Betaproteobacteria</taxon>
        <taxon>Burkholderiales</taxon>
        <taxon>Alcaligenaceae</taxon>
        <taxon>Pusillimonas</taxon>
    </lineage>
</organism>
<accession>A0A2U1CRR3</accession>
<protein>
    <recommendedName>
        <fullName evidence="4">Lipoprotein</fullName>
    </recommendedName>
</protein>
<dbReference type="RefSeq" id="WP_026068036.1">
    <property type="nucleotide sequence ID" value="NZ_JACCEX010000001.1"/>
</dbReference>
<name>A0A2U1CRR3_9BURK</name>
<dbReference type="Proteomes" id="UP000246145">
    <property type="component" value="Unassembled WGS sequence"/>
</dbReference>
<feature type="chain" id="PRO_5015531718" description="Lipoprotein" evidence="1">
    <location>
        <begin position="23"/>
        <end position="182"/>
    </location>
</feature>
<dbReference type="OrthoDB" id="8642122at2"/>
<evidence type="ECO:0000313" key="2">
    <source>
        <dbReference type="EMBL" id="PVY68592.1"/>
    </source>
</evidence>
<proteinExistence type="predicted"/>
<dbReference type="Gene3D" id="3.30.1360.200">
    <property type="match status" value="1"/>
</dbReference>
<dbReference type="PROSITE" id="PS51257">
    <property type="entry name" value="PROKAR_LIPOPROTEIN"/>
    <property type="match status" value="1"/>
</dbReference>
<dbReference type="EMBL" id="QEKO01000001">
    <property type="protein sequence ID" value="PVY68592.1"/>
    <property type="molecule type" value="Genomic_DNA"/>
</dbReference>
<sequence length="182" mass="19169">MNTLLKLAAVSFAASLAACQHTAPSQIPEPVDPVPPVVGSQGASAAPAAVPRVAPQPRPATVITLHLAQQQQEPSLIEVDAGGKTPLYALPRPVLIQSDIGRVSPVDTPQGSFVLLEMNERGIPKLHSITQQARGHYLLLSVQGQLVSVARIGESIRDGRLLVPTQSLQHSRAIVRAMRGGS</sequence>
<keyword evidence="3" id="KW-1185">Reference proteome</keyword>
<dbReference type="STRING" id="1231391.GCA_000308195_02609"/>
<feature type="signal peptide" evidence="1">
    <location>
        <begin position="1"/>
        <end position="22"/>
    </location>
</feature>
<evidence type="ECO:0008006" key="4">
    <source>
        <dbReference type="Google" id="ProtNLM"/>
    </source>
</evidence>
<keyword evidence="1" id="KW-0732">Signal</keyword>
<gene>
    <name evidence="2" type="ORF">C7440_1002</name>
</gene>
<evidence type="ECO:0000313" key="3">
    <source>
        <dbReference type="Proteomes" id="UP000246145"/>
    </source>
</evidence>
<reference evidence="2 3" key="1">
    <citation type="submission" date="2018-04" db="EMBL/GenBank/DDBJ databases">
        <title>Genomic Encyclopedia of Type Strains, Phase IV (KMG-IV): sequencing the most valuable type-strain genomes for metagenomic binning, comparative biology and taxonomic classification.</title>
        <authorList>
            <person name="Goeker M."/>
        </authorList>
    </citation>
    <scope>NUCLEOTIDE SEQUENCE [LARGE SCALE GENOMIC DNA]</scope>
    <source>
        <strain evidence="2 3">DSM 10065</strain>
    </source>
</reference>
<dbReference type="AlphaFoldDB" id="A0A2U1CRR3"/>
<comment type="caution">
    <text evidence="2">The sequence shown here is derived from an EMBL/GenBank/DDBJ whole genome shotgun (WGS) entry which is preliminary data.</text>
</comment>